<gene>
    <name evidence="1" type="ORF">B4119_4346</name>
</gene>
<evidence type="ECO:0000313" key="1">
    <source>
        <dbReference type="EMBL" id="KYD04115.1"/>
    </source>
</evidence>
<sequence length="62" mass="6926">MKNGQLKPGYNVQIGTENQFITGFSVHQRAGDTGCFIPHLEQLAAYGSEENYTYCEKKEIVA</sequence>
<name>A0A150KVK8_9BACL</name>
<accession>A0A150KVK8</accession>
<dbReference type="EMBL" id="LQYS01000139">
    <property type="protein sequence ID" value="KYD04115.1"/>
    <property type="molecule type" value="Genomic_DNA"/>
</dbReference>
<dbReference type="AlphaFoldDB" id="A0A150KVK8"/>
<evidence type="ECO:0000313" key="2">
    <source>
        <dbReference type="Proteomes" id="UP000075455"/>
    </source>
</evidence>
<reference evidence="1 2" key="1">
    <citation type="submission" date="2016-01" db="EMBL/GenBank/DDBJ databases">
        <title>Draft Genome Sequences of Seven Thermophilic Sporeformers Isolated from Foods.</title>
        <authorList>
            <person name="Berendsen E.M."/>
            <person name="Wells-Bennik M.H."/>
            <person name="Krawcyk A.O."/>
            <person name="De Jong A."/>
            <person name="Holsappel S."/>
            <person name="Eijlander R.T."/>
            <person name="Kuipers O.P."/>
        </authorList>
    </citation>
    <scope>NUCLEOTIDE SEQUENCE [LARGE SCALE GENOMIC DNA]</scope>
    <source>
        <strain evidence="1 2">B4119</strain>
    </source>
</reference>
<dbReference type="Proteomes" id="UP000075455">
    <property type="component" value="Unassembled WGS sequence"/>
</dbReference>
<comment type="caution">
    <text evidence="1">The sequence shown here is derived from an EMBL/GenBank/DDBJ whole genome shotgun (WGS) entry which is preliminary data.</text>
</comment>
<dbReference type="PATRIC" id="fig|81408.3.peg.2439"/>
<protein>
    <submittedName>
        <fullName evidence="1">Uncharacterized protein</fullName>
    </submittedName>
</protein>
<organism evidence="1 2">
    <name type="scientific">Saccharococcus caldoxylosilyticus</name>
    <dbReference type="NCBI Taxonomy" id="81408"/>
    <lineage>
        <taxon>Bacteria</taxon>
        <taxon>Bacillati</taxon>
        <taxon>Bacillota</taxon>
        <taxon>Bacilli</taxon>
        <taxon>Bacillales</taxon>
        <taxon>Anoxybacillaceae</taxon>
        <taxon>Saccharococcus</taxon>
    </lineage>
</organism>
<dbReference type="STRING" id="81408.B4119_4346"/>
<proteinExistence type="predicted"/>